<protein>
    <submittedName>
        <fullName evidence="2 4">Uncharacterized protein</fullName>
    </submittedName>
</protein>
<name>A0A0R3VSA6_TAEAS</name>
<gene>
    <name evidence="2" type="ORF">TASK_LOCUS24</name>
</gene>
<sequence>MAIENSENHQQCNNEKPGKRADKQQDNVSENLIFVLAASRGFSNQMWDKKVFHPWLAVSSIVKPSIYVSNRRNDEGRQSFSNNSDCSQENLCIEHRILFGLTALIHQMDLNPLTGEIQPPPNVYPFGSRNGDNSSFSDEDEAS</sequence>
<organism evidence="4">
    <name type="scientific">Taenia asiatica</name>
    <name type="common">Asian tapeworm</name>
    <dbReference type="NCBI Taxonomy" id="60517"/>
    <lineage>
        <taxon>Eukaryota</taxon>
        <taxon>Metazoa</taxon>
        <taxon>Spiralia</taxon>
        <taxon>Lophotrochozoa</taxon>
        <taxon>Platyhelminthes</taxon>
        <taxon>Cestoda</taxon>
        <taxon>Eucestoda</taxon>
        <taxon>Cyclophyllidea</taxon>
        <taxon>Taeniidae</taxon>
        <taxon>Taenia</taxon>
    </lineage>
</organism>
<feature type="region of interest" description="Disordered" evidence="1">
    <location>
        <begin position="116"/>
        <end position="143"/>
    </location>
</feature>
<dbReference type="WBParaSite" id="TASK_0000002301-mRNA-1">
    <property type="protein sequence ID" value="TASK_0000002301-mRNA-1"/>
    <property type="gene ID" value="TASK_0000002301"/>
</dbReference>
<accession>A0A0R3VSA6</accession>
<proteinExistence type="predicted"/>
<evidence type="ECO:0000256" key="1">
    <source>
        <dbReference type="SAM" id="MobiDB-lite"/>
    </source>
</evidence>
<evidence type="ECO:0000313" key="3">
    <source>
        <dbReference type="Proteomes" id="UP000282613"/>
    </source>
</evidence>
<dbReference type="Proteomes" id="UP000282613">
    <property type="component" value="Unassembled WGS sequence"/>
</dbReference>
<evidence type="ECO:0000313" key="4">
    <source>
        <dbReference type="WBParaSite" id="TASK_0000002301-mRNA-1"/>
    </source>
</evidence>
<feature type="region of interest" description="Disordered" evidence="1">
    <location>
        <begin position="1"/>
        <end position="24"/>
    </location>
</feature>
<dbReference type="EMBL" id="UYRS01000002">
    <property type="protein sequence ID" value="VDK20057.1"/>
    <property type="molecule type" value="Genomic_DNA"/>
</dbReference>
<reference evidence="2 3" key="2">
    <citation type="submission" date="2018-11" db="EMBL/GenBank/DDBJ databases">
        <authorList>
            <consortium name="Pathogen Informatics"/>
        </authorList>
    </citation>
    <scope>NUCLEOTIDE SEQUENCE [LARGE SCALE GENOMIC DNA]</scope>
</reference>
<evidence type="ECO:0000313" key="2">
    <source>
        <dbReference type="EMBL" id="VDK20057.1"/>
    </source>
</evidence>
<reference evidence="4" key="1">
    <citation type="submission" date="2017-02" db="UniProtKB">
        <authorList>
            <consortium name="WormBaseParasite"/>
        </authorList>
    </citation>
    <scope>IDENTIFICATION</scope>
</reference>
<dbReference type="OrthoDB" id="6250094at2759"/>
<keyword evidence="3" id="KW-1185">Reference proteome</keyword>
<dbReference type="AlphaFoldDB" id="A0A0R3VSA6"/>